<proteinExistence type="predicted"/>
<feature type="signal peptide" evidence="1">
    <location>
        <begin position="1"/>
        <end position="16"/>
    </location>
</feature>
<keyword evidence="1" id="KW-0732">Signal</keyword>
<evidence type="ECO:0000256" key="1">
    <source>
        <dbReference type="SAM" id="SignalP"/>
    </source>
</evidence>
<protein>
    <recommendedName>
        <fullName evidence="3">Retrovirus-related Env polyprotein from transposon gypsy</fullName>
    </recommendedName>
</protein>
<feature type="chain" id="PRO_5005521745" description="Retrovirus-related Env polyprotein from transposon gypsy" evidence="1">
    <location>
        <begin position="17"/>
        <end position="167"/>
    </location>
</feature>
<evidence type="ECO:0000313" key="2">
    <source>
        <dbReference type="EMBL" id="JAI33757.1"/>
    </source>
</evidence>
<reference evidence="2" key="1">
    <citation type="submission" date="2015-06" db="EMBL/GenBank/DDBJ databases">
        <authorList>
            <person name="Hoefler B.C."/>
            <person name="Straight P.D."/>
        </authorList>
    </citation>
    <scope>NUCLEOTIDE SEQUENCE</scope>
</reference>
<sequence>MYRIIIMTLLLKEALAIQITNVKEKKYLLTETYSTYTYDKSDYLFHMVNLTEILKHYDALCDSVQGNKGLAKETAIINRINVLKNQLLIRRKPRSINFLGSILSFVSGVPDHYDVIEIKEKTNGIVENNDKQRLINTHFEKLLEAFDYKTINQHTMLEEIHKELGDC</sequence>
<dbReference type="AlphaFoldDB" id="A0A0K8V4C5"/>
<accession>A0A0K8V4C5</accession>
<evidence type="ECO:0008006" key="3">
    <source>
        <dbReference type="Google" id="ProtNLM"/>
    </source>
</evidence>
<dbReference type="EMBL" id="GDHF01018557">
    <property type="protein sequence ID" value="JAI33757.1"/>
    <property type="molecule type" value="Transcribed_RNA"/>
</dbReference>
<gene>
    <name evidence="2" type="ORF">c1_g1_i4</name>
</gene>
<dbReference type="Pfam" id="PF07253">
    <property type="entry name" value="Gypsy"/>
    <property type="match status" value="1"/>
</dbReference>
<dbReference type="InterPro" id="IPR009882">
    <property type="entry name" value="Gypsy"/>
</dbReference>
<organism evidence="2">
    <name type="scientific">Bactrocera latifrons</name>
    <name type="common">Malaysian fruit fly</name>
    <name type="synonym">Chaetodacus latifrons</name>
    <dbReference type="NCBI Taxonomy" id="174628"/>
    <lineage>
        <taxon>Eukaryota</taxon>
        <taxon>Metazoa</taxon>
        <taxon>Ecdysozoa</taxon>
        <taxon>Arthropoda</taxon>
        <taxon>Hexapoda</taxon>
        <taxon>Insecta</taxon>
        <taxon>Pterygota</taxon>
        <taxon>Neoptera</taxon>
        <taxon>Endopterygota</taxon>
        <taxon>Diptera</taxon>
        <taxon>Brachycera</taxon>
        <taxon>Muscomorpha</taxon>
        <taxon>Tephritoidea</taxon>
        <taxon>Tephritidae</taxon>
        <taxon>Bactrocera</taxon>
        <taxon>Bactrocera</taxon>
    </lineage>
</organism>
<name>A0A0K8V4C5_BACLA</name>